<accession>A0A6J8AAF5</accession>
<dbReference type="PROSITE" id="PS50262">
    <property type="entry name" value="G_PROTEIN_RECEP_F1_2"/>
    <property type="match status" value="1"/>
</dbReference>
<keyword evidence="4 5" id="KW-0472">Membrane</keyword>
<feature type="transmembrane region" description="Helical" evidence="5">
    <location>
        <begin position="204"/>
        <end position="232"/>
    </location>
</feature>
<dbReference type="Gene3D" id="1.20.1070.10">
    <property type="entry name" value="Rhodopsin 7-helix transmembrane proteins"/>
    <property type="match status" value="1"/>
</dbReference>
<protein>
    <recommendedName>
        <fullName evidence="6">G-protein coupled receptors family 1 profile domain-containing protein</fullName>
    </recommendedName>
</protein>
<feature type="transmembrane region" description="Helical" evidence="5">
    <location>
        <begin position="304"/>
        <end position="328"/>
    </location>
</feature>
<evidence type="ECO:0000256" key="4">
    <source>
        <dbReference type="ARBA" id="ARBA00023136"/>
    </source>
</evidence>
<evidence type="ECO:0000259" key="6">
    <source>
        <dbReference type="PROSITE" id="PS50262"/>
    </source>
</evidence>
<dbReference type="InterPro" id="IPR017452">
    <property type="entry name" value="GPCR_Rhodpsn_7TM"/>
</dbReference>
<dbReference type="GO" id="GO:0016020">
    <property type="term" value="C:membrane"/>
    <property type="evidence" value="ECO:0007669"/>
    <property type="project" value="UniProtKB-SubCell"/>
</dbReference>
<evidence type="ECO:0000256" key="2">
    <source>
        <dbReference type="ARBA" id="ARBA00022692"/>
    </source>
</evidence>
<dbReference type="SUPFAM" id="SSF81321">
    <property type="entry name" value="Family A G protein-coupled receptor-like"/>
    <property type="match status" value="1"/>
</dbReference>
<reference evidence="7 8" key="1">
    <citation type="submission" date="2020-06" db="EMBL/GenBank/DDBJ databases">
        <authorList>
            <person name="Li R."/>
            <person name="Bekaert M."/>
        </authorList>
    </citation>
    <scope>NUCLEOTIDE SEQUENCE [LARGE SCALE GENOMIC DNA]</scope>
    <source>
        <strain evidence="8">wild</strain>
    </source>
</reference>
<proteinExistence type="predicted"/>
<feature type="transmembrane region" description="Helical" evidence="5">
    <location>
        <begin position="244"/>
        <end position="262"/>
    </location>
</feature>
<dbReference type="AlphaFoldDB" id="A0A6J8AAF5"/>
<evidence type="ECO:0000256" key="5">
    <source>
        <dbReference type="SAM" id="Phobius"/>
    </source>
</evidence>
<sequence length="334" mass="38546">MCRVLAFINETYEYKCVPLKSMQVYNKHKNEYENQTTCEFTNLEENIKPSTLGIIYPLHKSKEMNRTSCWKFLYFTNQVITKLSSESSDKNILFQLIDLSSYSTERTFFLSSKKHSCTDQFLSYSYLDGFEGNTIDGDYLWIDYLIEFTSENNCLEIWPGCLNGNVMFDIPDRKIAYSQVVIAGEVIVVNAFAIYLFIHKDNRTPVTIILSALAVSDTITAILMALPVFIVYQQDYHHITYMDAVLLIYMFTYPQCAVYGTGLDVKYLFHFISVLMTLVLCLQKTVALLFPICNRRYLSSKMSALTCLFILIFSITLFSPIINLVFYFEDVSGS</sequence>
<keyword evidence="8" id="KW-1185">Reference proteome</keyword>
<dbReference type="EMBL" id="CACVKT020000961">
    <property type="protein sequence ID" value="CAC5364256.1"/>
    <property type="molecule type" value="Genomic_DNA"/>
</dbReference>
<comment type="subcellular location">
    <subcellularLocation>
        <location evidence="1">Membrane</location>
    </subcellularLocation>
</comment>
<dbReference type="OrthoDB" id="6212717at2759"/>
<gene>
    <name evidence="7" type="ORF">MCOR_5369</name>
</gene>
<evidence type="ECO:0000313" key="7">
    <source>
        <dbReference type="EMBL" id="CAC5364256.1"/>
    </source>
</evidence>
<keyword evidence="3 5" id="KW-1133">Transmembrane helix</keyword>
<dbReference type="Proteomes" id="UP000507470">
    <property type="component" value="Unassembled WGS sequence"/>
</dbReference>
<feature type="transmembrane region" description="Helical" evidence="5">
    <location>
        <begin position="175"/>
        <end position="198"/>
    </location>
</feature>
<keyword evidence="2 5" id="KW-0812">Transmembrane</keyword>
<evidence type="ECO:0000256" key="3">
    <source>
        <dbReference type="ARBA" id="ARBA00022989"/>
    </source>
</evidence>
<name>A0A6J8AAF5_MYTCO</name>
<evidence type="ECO:0000313" key="8">
    <source>
        <dbReference type="Proteomes" id="UP000507470"/>
    </source>
</evidence>
<feature type="transmembrane region" description="Helical" evidence="5">
    <location>
        <begin position="268"/>
        <end position="292"/>
    </location>
</feature>
<organism evidence="7 8">
    <name type="scientific">Mytilus coruscus</name>
    <name type="common">Sea mussel</name>
    <dbReference type="NCBI Taxonomy" id="42192"/>
    <lineage>
        <taxon>Eukaryota</taxon>
        <taxon>Metazoa</taxon>
        <taxon>Spiralia</taxon>
        <taxon>Lophotrochozoa</taxon>
        <taxon>Mollusca</taxon>
        <taxon>Bivalvia</taxon>
        <taxon>Autobranchia</taxon>
        <taxon>Pteriomorphia</taxon>
        <taxon>Mytilida</taxon>
        <taxon>Mytiloidea</taxon>
        <taxon>Mytilidae</taxon>
        <taxon>Mytilinae</taxon>
        <taxon>Mytilus</taxon>
    </lineage>
</organism>
<evidence type="ECO:0000256" key="1">
    <source>
        <dbReference type="ARBA" id="ARBA00004370"/>
    </source>
</evidence>
<feature type="domain" description="G-protein coupled receptors family 1 profile" evidence="6">
    <location>
        <begin position="189"/>
        <end position="334"/>
    </location>
</feature>